<sequence>MLCVGAVAVIAPLACQVPAHAGPSAAAESVWGVPTAAPDDLSLIVAYSFGNRIPPGADPARIEGEPGPVNEALADAVVAARGDRDIPVFAQTTIAEVLESKYGMRDVVTIAADRNPDGTLAYLSTDGVAARVAELRGAAVSSDTVGVVAFRDHLWRATRTTAAHGFHAYAPRGIAMPDRYDPQSGQPWTTGPERYLPTDYAGRIPLLLNGLGR</sequence>
<keyword evidence="3" id="KW-1185">Reference proteome</keyword>
<keyword evidence="1" id="KW-0732">Signal</keyword>
<dbReference type="EMBL" id="QQAZ01000001">
    <property type="protein sequence ID" value="RDI55359.1"/>
    <property type="molecule type" value="Genomic_DNA"/>
</dbReference>
<dbReference type="AlphaFoldDB" id="A0A370HIR5"/>
<reference evidence="2 3" key="1">
    <citation type="submission" date="2018-07" db="EMBL/GenBank/DDBJ databases">
        <title>Genomic Encyclopedia of Type Strains, Phase IV (KMG-IV): sequencing the most valuable type-strain genomes for metagenomic binning, comparative biology and taxonomic classification.</title>
        <authorList>
            <person name="Goeker M."/>
        </authorList>
    </citation>
    <scope>NUCLEOTIDE SEQUENCE [LARGE SCALE GENOMIC DNA]</scope>
    <source>
        <strain evidence="2 3">DSM 44952</strain>
    </source>
</reference>
<dbReference type="OrthoDB" id="3869642at2"/>
<proteinExistence type="predicted"/>
<comment type="caution">
    <text evidence="2">The sequence shown here is derived from an EMBL/GenBank/DDBJ whole genome shotgun (WGS) entry which is preliminary data.</text>
</comment>
<evidence type="ECO:0000313" key="3">
    <source>
        <dbReference type="Proteomes" id="UP000255355"/>
    </source>
</evidence>
<name>A0A370HIR5_9NOCA</name>
<feature type="chain" id="PRO_5016662055" evidence="1">
    <location>
        <begin position="22"/>
        <end position="213"/>
    </location>
</feature>
<feature type="signal peptide" evidence="1">
    <location>
        <begin position="1"/>
        <end position="21"/>
    </location>
</feature>
<dbReference type="Proteomes" id="UP000255355">
    <property type="component" value="Unassembled WGS sequence"/>
</dbReference>
<evidence type="ECO:0000256" key="1">
    <source>
        <dbReference type="SAM" id="SignalP"/>
    </source>
</evidence>
<evidence type="ECO:0000313" key="2">
    <source>
        <dbReference type="EMBL" id="RDI55359.1"/>
    </source>
</evidence>
<gene>
    <name evidence="2" type="ORF">DFR68_101192</name>
</gene>
<protein>
    <submittedName>
        <fullName evidence="2">Uncharacterized protein</fullName>
    </submittedName>
</protein>
<organism evidence="2 3">
    <name type="scientific">Nocardia mexicana</name>
    <dbReference type="NCBI Taxonomy" id="279262"/>
    <lineage>
        <taxon>Bacteria</taxon>
        <taxon>Bacillati</taxon>
        <taxon>Actinomycetota</taxon>
        <taxon>Actinomycetes</taxon>
        <taxon>Mycobacteriales</taxon>
        <taxon>Nocardiaceae</taxon>
        <taxon>Nocardia</taxon>
    </lineage>
</organism>
<accession>A0A370HIR5</accession>